<evidence type="ECO:0000256" key="1">
    <source>
        <dbReference type="SAM" id="MobiDB-lite"/>
    </source>
</evidence>
<feature type="domain" description="Integrase zinc-binding" evidence="2">
    <location>
        <begin position="233"/>
        <end position="281"/>
    </location>
</feature>
<dbReference type="AlphaFoldDB" id="A0A093XPK4"/>
<dbReference type="HOGENOM" id="CLU_033077_0_0_1"/>
<sequence>MNEYKTRPSQEQHYHHTSESTSMATVYETTATAELPYHSSGTYNVLQPYGSYSSHLPPYFEPQASMGLQSPDMNTVPSLRHDQHLSQHHHHYRQGGYSGYPVEMSSTRSASIRGIPEHEIESQDSINEQTMSSERINPPLEGFPQVEEFDRLMESYVNELSVKKQDKALINAQRAQQIRIVLTDPKDTSVGSAQFRFWVKKMFKLEPADSRLPTNRKWICHEGKPVAIREKLFKILTRAHQQCQHGGRDKTSAQVRQIYSWVPKELISRFVKICPTCQVRRGGSHLSPPDSRRNSPPMELSRGQPPQSPVAYMRAQPVPPMAYDEYRRNSSSSSSYGYSDSRNREWGAYLSPTSRHSETAWSPPPSHHQHHHHHGGRQDTATSSPPSRSMAGENSTSQAQYLSGYVGTHSNSRYRPGY</sequence>
<dbReference type="Pfam" id="PF17921">
    <property type="entry name" value="Integrase_H2C2"/>
    <property type="match status" value="1"/>
</dbReference>
<feature type="compositionally biased region" description="Low complexity" evidence="1">
    <location>
        <begin position="329"/>
        <end position="340"/>
    </location>
</feature>
<proteinExistence type="predicted"/>
<dbReference type="Gene3D" id="1.10.340.70">
    <property type="match status" value="1"/>
</dbReference>
<dbReference type="EMBL" id="JPOX01000016">
    <property type="protein sequence ID" value="KFX47138.1"/>
    <property type="molecule type" value="Genomic_DNA"/>
</dbReference>
<feature type="region of interest" description="Disordered" evidence="1">
    <location>
        <begin position="1"/>
        <end position="22"/>
    </location>
</feature>
<evidence type="ECO:0000259" key="2">
    <source>
        <dbReference type="Pfam" id="PF17921"/>
    </source>
</evidence>
<name>A0A093XPK4_TALMA</name>
<feature type="region of interest" description="Disordered" evidence="1">
    <location>
        <begin position="281"/>
        <end position="396"/>
    </location>
</feature>
<accession>A0A093XPK4</accession>
<dbReference type="InterPro" id="IPR041588">
    <property type="entry name" value="Integrase_H2C2"/>
</dbReference>
<feature type="compositionally biased region" description="Basic and acidic residues" evidence="1">
    <location>
        <begin position="1"/>
        <end position="18"/>
    </location>
</feature>
<reference evidence="3" key="1">
    <citation type="journal article" date="2014" name="PLoS Genet.">
        <title>Signature Gene Expression Reveals Novel Clues to the Molecular Mechanisms of Dimorphic Transition in Penicillium marneffei.</title>
        <authorList>
            <person name="Yang E."/>
            <person name="Wang G."/>
            <person name="Cai J."/>
            <person name="Woo P.C."/>
            <person name="Lau S.K."/>
            <person name="Yuen K.-Y."/>
            <person name="Chow W.-N."/>
            <person name="Lin X."/>
        </authorList>
    </citation>
    <scope>NUCLEOTIDE SEQUENCE [LARGE SCALE GENOMIC DNA]</scope>
    <source>
        <strain evidence="3">PM1</strain>
    </source>
</reference>
<organism evidence="3">
    <name type="scientific">Talaromyces marneffei PM1</name>
    <dbReference type="NCBI Taxonomy" id="1077442"/>
    <lineage>
        <taxon>Eukaryota</taxon>
        <taxon>Fungi</taxon>
        <taxon>Dikarya</taxon>
        <taxon>Ascomycota</taxon>
        <taxon>Pezizomycotina</taxon>
        <taxon>Eurotiomycetes</taxon>
        <taxon>Eurotiomycetidae</taxon>
        <taxon>Eurotiales</taxon>
        <taxon>Trichocomaceae</taxon>
        <taxon>Talaromyces</taxon>
        <taxon>Talaromyces sect. Talaromyces</taxon>
    </lineage>
</organism>
<dbReference type="eggNOG" id="ENOG502S4YJ">
    <property type="taxonomic scope" value="Eukaryota"/>
</dbReference>
<feature type="compositionally biased region" description="Polar residues" evidence="1">
    <location>
        <begin position="379"/>
        <end position="396"/>
    </location>
</feature>
<comment type="caution">
    <text evidence="3">The sequence shown here is derived from an EMBL/GenBank/DDBJ whole genome shotgun (WGS) entry which is preliminary data.</text>
</comment>
<gene>
    <name evidence="3" type="ORF">GQ26_0161700</name>
</gene>
<protein>
    <submittedName>
        <fullName evidence="3">Nucleolar protein 4</fullName>
    </submittedName>
</protein>
<evidence type="ECO:0000313" key="3">
    <source>
        <dbReference type="EMBL" id="KFX47138.1"/>
    </source>
</evidence>